<protein>
    <submittedName>
        <fullName evidence="2">Uncharacterized protein</fullName>
    </submittedName>
</protein>
<comment type="caution">
    <text evidence="2">The sequence shown here is derived from an EMBL/GenBank/DDBJ whole genome shotgun (WGS) entry which is preliminary data.</text>
</comment>
<reference evidence="2 3" key="1">
    <citation type="submission" date="2013-11" db="EMBL/GenBank/DDBJ databases">
        <title>Genomic analysis of Pelistega sp. HM-7.</title>
        <authorList>
            <person name="Kumbhare S.V."/>
            <person name="Shetty S.A."/>
            <person name="Sharma O."/>
            <person name="Dhotre D.P."/>
        </authorList>
    </citation>
    <scope>NUCLEOTIDE SEQUENCE [LARGE SCALE GENOMIC DNA]</scope>
    <source>
        <strain evidence="2 3">HM-7</strain>
    </source>
</reference>
<proteinExistence type="predicted"/>
<evidence type="ECO:0000313" key="3">
    <source>
        <dbReference type="Proteomes" id="UP000018766"/>
    </source>
</evidence>
<dbReference type="InterPro" id="IPR055731">
    <property type="entry name" value="Pam3_gp33-like"/>
</dbReference>
<keyword evidence="1" id="KW-0175">Coiled coil</keyword>
<gene>
    <name evidence="2" type="ORF">V757_02260</name>
</gene>
<sequence>MEYEKIDWSDASPEELALAYKKFRDTKRELENKAKVASQHMADIEAAMLAYMDDTGTDSFRTPVATISKTIKEDISVADWDIFLPWLYDQAKEREANGKNPLDLFSFFQKRVAVNEVRHFMEVNDGHVPPAVNVFPKYSVSVRSR</sequence>
<keyword evidence="3" id="KW-1185">Reference proteome</keyword>
<dbReference type="Proteomes" id="UP000018766">
    <property type="component" value="Unassembled WGS sequence"/>
</dbReference>
<dbReference type="EMBL" id="AYSV01000020">
    <property type="protein sequence ID" value="ETD72783.1"/>
    <property type="molecule type" value="Genomic_DNA"/>
</dbReference>
<feature type="coiled-coil region" evidence="1">
    <location>
        <begin position="20"/>
        <end position="47"/>
    </location>
</feature>
<dbReference type="Pfam" id="PF23984">
    <property type="entry name" value="DUF7307"/>
    <property type="match status" value="1"/>
</dbReference>
<accession>V8GA06</accession>
<evidence type="ECO:0000256" key="1">
    <source>
        <dbReference type="SAM" id="Coils"/>
    </source>
</evidence>
<name>V8GA06_9BURK</name>
<organism evidence="2 3">
    <name type="scientific">Pelistega indica</name>
    <dbReference type="NCBI Taxonomy" id="1414851"/>
    <lineage>
        <taxon>Bacteria</taxon>
        <taxon>Pseudomonadati</taxon>
        <taxon>Pseudomonadota</taxon>
        <taxon>Betaproteobacteria</taxon>
        <taxon>Burkholderiales</taxon>
        <taxon>Alcaligenaceae</taxon>
        <taxon>Pelistega</taxon>
    </lineage>
</organism>
<dbReference type="AlphaFoldDB" id="V8GA06"/>
<evidence type="ECO:0000313" key="2">
    <source>
        <dbReference type="EMBL" id="ETD72783.1"/>
    </source>
</evidence>
<dbReference type="RefSeq" id="WP_023949465.1">
    <property type="nucleotide sequence ID" value="NZ_AYSV01000020.1"/>
</dbReference>
<dbReference type="OrthoDB" id="9175324at2"/>